<dbReference type="Proteomes" id="UP000215144">
    <property type="component" value="Chromosome 1"/>
</dbReference>
<dbReference type="RefSeq" id="WP_017770547.1">
    <property type="nucleotide sequence ID" value="NZ_LT906454.1"/>
</dbReference>
<proteinExistence type="predicted"/>
<dbReference type="KEGG" id="saco:SAME_00545"/>
<sequence>MSEQSLTERLFELRRKYIDDPVSEELKQGTFEQSKRIKKKLMTLEMERCQLKMAHRDHRHVDERIASLKQACRSKNEGG</sequence>
<accession>A0A239WN16</accession>
<evidence type="ECO:0000313" key="1">
    <source>
        <dbReference type="EMBL" id="SNV36025.1"/>
    </source>
</evidence>
<reference evidence="1 2" key="1">
    <citation type="submission" date="2017-06" db="EMBL/GenBank/DDBJ databases">
        <authorList>
            <consortium name="Pathogen Informatics"/>
        </authorList>
    </citation>
    <scope>NUCLEOTIDE SEQUENCE [LARGE SCALE GENOMIC DNA]</scope>
    <source>
        <strain evidence="1 2">NCTC11291</strain>
    </source>
</reference>
<organism evidence="1 2">
    <name type="scientific">Streptococcus acidominimus</name>
    <dbReference type="NCBI Taxonomy" id="1326"/>
    <lineage>
        <taxon>Bacteria</taxon>
        <taxon>Bacillati</taxon>
        <taxon>Bacillota</taxon>
        <taxon>Bacilli</taxon>
        <taxon>Lactobacillales</taxon>
        <taxon>Streptococcaceae</taxon>
        <taxon>Streptococcus</taxon>
    </lineage>
</organism>
<evidence type="ECO:0000313" key="2">
    <source>
        <dbReference type="Proteomes" id="UP000215144"/>
    </source>
</evidence>
<protein>
    <submittedName>
        <fullName evidence="1">Uncharacterized protein</fullName>
    </submittedName>
</protein>
<dbReference type="GeneID" id="301156791"/>
<dbReference type="AlphaFoldDB" id="A0A239WN16"/>
<dbReference type="EMBL" id="LT906454">
    <property type="protein sequence ID" value="SNV36025.1"/>
    <property type="molecule type" value="Genomic_DNA"/>
</dbReference>
<dbReference type="OrthoDB" id="2226716at2"/>
<gene>
    <name evidence="1" type="ORF">SAMEA4504048_00545</name>
</gene>
<name>A0A239WN16_STRAI</name>